<dbReference type="EMBL" id="CZKA01000006">
    <property type="protein sequence ID" value="CUR54209.1"/>
    <property type="molecule type" value="Genomic_DNA"/>
</dbReference>
<evidence type="ECO:0000313" key="2">
    <source>
        <dbReference type="EMBL" id="CUR54209.1"/>
    </source>
</evidence>
<proteinExistence type="predicted"/>
<feature type="compositionally biased region" description="Basic and acidic residues" evidence="1">
    <location>
        <begin position="36"/>
        <end position="46"/>
    </location>
</feature>
<accession>A0A2P2BWV2</accession>
<feature type="region of interest" description="Disordered" evidence="1">
    <location>
        <begin position="1"/>
        <end position="49"/>
    </location>
</feature>
<gene>
    <name evidence="2" type="ORF">NOCA2140032</name>
</gene>
<evidence type="ECO:0000256" key="1">
    <source>
        <dbReference type="SAM" id="MobiDB-lite"/>
    </source>
</evidence>
<organism evidence="2">
    <name type="scientific">metagenome</name>
    <dbReference type="NCBI Taxonomy" id="256318"/>
    <lineage>
        <taxon>unclassified sequences</taxon>
        <taxon>metagenomes</taxon>
    </lineage>
</organism>
<name>A0A2P2BWV2_9ZZZZ</name>
<reference evidence="2" key="1">
    <citation type="submission" date="2015-08" db="EMBL/GenBank/DDBJ databases">
        <authorList>
            <person name="Babu N.S."/>
            <person name="Beckwith C.J."/>
            <person name="Beseler K.G."/>
            <person name="Brison A."/>
            <person name="Carone J.V."/>
            <person name="Caskin T.P."/>
            <person name="Diamond M."/>
            <person name="Durham M.E."/>
            <person name="Foxe J.M."/>
            <person name="Go M."/>
            <person name="Henderson B.A."/>
            <person name="Jones I.B."/>
            <person name="McGettigan J.A."/>
            <person name="Micheletti S.J."/>
            <person name="Nasrallah M.E."/>
            <person name="Ortiz D."/>
            <person name="Piller C.R."/>
            <person name="Privatt S.R."/>
            <person name="Schneider S.L."/>
            <person name="Sharp S."/>
            <person name="Smith T.C."/>
            <person name="Stanton J.D."/>
            <person name="Ullery H.E."/>
            <person name="Wilson R.J."/>
            <person name="Serrano M.G."/>
            <person name="Buck G."/>
            <person name="Lee V."/>
            <person name="Wang Y."/>
            <person name="Carvalho R."/>
            <person name="Voegtly L."/>
            <person name="Shi R."/>
            <person name="Duckworth R."/>
            <person name="Johnson A."/>
            <person name="Loviza R."/>
            <person name="Walstead R."/>
            <person name="Shah Z."/>
            <person name="Kiflezghi M."/>
            <person name="Wade K."/>
            <person name="Ball S.L."/>
            <person name="Bradley K.W."/>
            <person name="Asai D.J."/>
            <person name="Bowman C.A."/>
            <person name="Russell D.A."/>
            <person name="Pope W.H."/>
            <person name="Jacobs-Sera D."/>
            <person name="Hendrix R.W."/>
            <person name="Hatfull G.F."/>
        </authorList>
    </citation>
    <scope>NUCLEOTIDE SEQUENCE</scope>
</reference>
<protein>
    <submittedName>
        <fullName evidence="2">Uncharacterized protein</fullName>
    </submittedName>
</protein>
<dbReference type="AlphaFoldDB" id="A0A2P2BWV2"/>
<sequence length="75" mass="8121">MTERTPEQDFTDWFTGKASASTLGAIRAPAQPIADTRPRTPRHPEADPGQAFADYLTSALGITQPEPTTNGNEIH</sequence>